<sequence>MKRFSTTLALLIGLALPCAAQDVGALPSPKNPSELDRFILDGMKEAKVPGLAAAIVKNGKVIWTGAYGWANREQKIPVTDDTLFQIASVSKPVTACAVMQLVEQGKLSLDADVNEVLPFPVRNPKHPKVPITLKHLLTHTSGIRDNWNLLEDTWVKNGDFP</sequence>
<dbReference type="AlphaFoldDB" id="A0A382NHS0"/>
<dbReference type="InterPro" id="IPR050789">
    <property type="entry name" value="Diverse_Enzym_Activities"/>
</dbReference>
<feature type="non-terminal residue" evidence="2">
    <location>
        <position position="161"/>
    </location>
</feature>
<name>A0A382NHS0_9ZZZZ</name>
<dbReference type="InterPro" id="IPR001466">
    <property type="entry name" value="Beta-lactam-related"/>
</dbReference>
<dbReference type="Pfam" id="PF00144">
    <property type="entry name" value="Beta-lactamase"/>
    <property type="match status" value="1"/>
</dbReference>
<dbReference type="SUPFAM" id="SSF56601">
    <property type="entry name" value="beta-lactamase/transpeptidase-like"/>
    <property type="match status" value="1"/>
</dbReference>
<accession>A0A382NHS0</accession>
<feature type="domain" description="Beta-lactamase-related" evidence="1">
    <location>
        <begin position="35"/>
        <end position="148"/>
    </location>
</feature>
<evidence type="ECO:0000259" key="1">
    <source>
        <dbReference type="Pfam" id="PF00144"/>
    </source>
</evidence>
<dbReference type="InterPro" id="IPR012338">
    <property type="entry name" value="Beta-lactam/transpept-like"/>
</dbReference>
<dbReference type="PANTHER" id="PTHR43283">
    <property type="entry name" value="BETA-LACTAMASE-RELATED"/>
    <property type="match status" value="1"/>
</dbReference>
<gene>
    <name evidence="2" type="ORF">METZ01_LOCUS311985</name>
</gene>
<protein>
    <recommendedName>
        <fullName evidence="1">Beta-lactamase-related domain-containing protein</fullName>
    </recommendedName>
</protein>
<organism evidence="2">
    <name type="scientific">marine metagenome</name>
    <dbReference type="NCBI Taxonomy" id="408172"/>
    <lineage>
        <taxon>unclassified sequences</taxon>
        <taxon>metagenomes</taxon>
        <taxon>ecological metagenomes</taxon>
    </lineage>
</organism>
<evidence type="ECO:0000313" key="2">
    <source>
        <dbReference type="EMBL" id="SVC59131.1"/>
    </source>
</evidence>
<dbReference type="Gene3D" id="3.40.710.10">
    <property type="entry name" value="DD-peptidase/beta-lactamase superfamily"/>
    <property type="match status" value="1"/>
</dbReference>
<proteinExistence type="predicted"/>
<dbReference type="EMBL" id="UINC01099676">
    <property type="protein sequence ID" value="SVC59131.1"/>
    <property type="molecule type" value="Genomic_DNA"/>
</dbReference>
<reference evidence="2" key="1">
    <citation type="submission" date="2018-05" db="EMBL/GenBank/DDBJ databases">
        <authorList>
            <person name="Lanie J.A."/>
            <person name="Ng W.-L."/>
            <person name="Kazmierczak K.M."/>
            <person name="Andrzejewski T.M."/>
            <person name="Davidsen T.M."/>
            <person name="Wayne K.J."/>
            <person name="Tettelin H."/>
            <person name="Glass J.I."/>
            <person name="Rusch D."/>
            <person name="Podicherti R."/>
            <person name="Tsui H.-C.T."/>
            <person name="Winkler M.E."/>
        </authorList>
    </citation>
    <scope>NUCLEOTIDE SEQUENCE</scope>
</reference>